<proteinExistence type="predicted"/>
<name>A0ABT3TEQ7_9GAMM</name>
<dbReference type="Pfam" id="PF11279">
    <property type="entry name" value="DUF3080"/>
    <property type="match status" value="1"/>
</dbReference>
<keyword evidence="2" id="KW-0732">Signal</keyword>
<evidence type="ECO:0000313" key="4">
    <source>
        <dbReference type="Proteomes" id="UP001143362"/>
    </source>
</evidence>
<evidence type="ECO:0000313" key="3">
    <source>
        <dbReference type="EMBL" id="MCX2980494.1"/>
    </source>
</evidence>
<feature type="compositionally biased region" description="Polar residues" evidence="1">
    <location>
        <begin position="359"/>
        <end position="375"/>
    </location>
</feature>
<organism evidence="3 4">
    <name type="scientific">Candidatus Litorirhabdus singularis</name>
    <dbReference type="NCBI Taxonomy" id="2518993"/>
    <lineage>
        <taxon>Bacteria</taxon>
        <taxon>Pseudomonadati</taxon>
        <taxon>Pseudomonadota</taxon>
        <taxon>Gammaproteobacteria</taxon>
        <taxon>Cellvibrionales</taxon>
        <taxon>Halieaceae</taxon>
        <taxon>Candidatus Litorirhabdus</taxon>
    </lineage>
</organism>
<keyword evidence="4" id="KW-1185">Reference proteome</keyword>
<dbReference type="InterPro" id="IPR021431">
    <property type="entry name" value="DUF3080"/>
</dbReference>
<gene>
    <name evidence="3" type="ORF">EYC98_06350</name>
</gene>
<dbReference type="EMBL" id="SHNN01000001">
    <property type="protein sequence ID" value="MCX2980494.1"/>
    <property type="molecule type" value="Genomic_DNA"/>
</dbReference>
<feature type="chain" id="PRO_5047294380" evidence="2">
    <location>
        <begin position="29"/>
        <end position="375"/>
    </location>
</feature>
<sequence>MRMVGRKRYSIAQALRYVTYLMAPLLVAACGAGPAESRLQDYQARLARTLQLELPIQSESELARFPRPRDLVAKPVTATIDLIELWSLRDCALHGLIANKNSSLGRVSLSSTKLFHELDFLRLLPACLKQLEISGRDELSTALEQVGNAKRERLPSFIWQALLGGQEYRDYWNLPQQVPDYDAAAGAPAQQAAQALIILAQAWLKNDYRVDRAAVETHLKKMRFGNAGVLQKSLILQHNYLSSLDVATKVRLAERPICFSAGGAPAPVIDNVVRKYFVGELQPWSVQLQKGIAQLQAAQQLEALLALGEPEAFQSWRLKRDELLEIASGAPRRHVQSLLPVLEQCGLSPGQAPAAYPQKMSNRSDLGLPTTTPGT</sequence>
<protein>
    <submittedName>
        <fullName evidence="3">DUF3080 family protein</fullName>
    </submittedName>
</protein>
<feature type="region of interest" description="Disordered" evidence="1">
    <location>
        <begin position="352"/>
        <end position="375"/>
    </location>
</feature>
<dbReference type="Proteomes" id="UP001143362">
    <property type="component" value="Unassembled WGS sequence"/>
</dbReference>
<feature type="signal peptide" evidence="2">
    <location>
        <begin position="1"/>
        <end position="28"/>
    </location>
</feature>
<reference evidence="3" key="1">
    <citation type="submission" date="2019-02" db="EMBL/GenBank/DDBJ databases">
        <authorList>
            <person name="Li S.-H."/>
        </authorList>
    </citation>
    <scope>NUCLEOTIDE SEQUENCE</scope>
    <source>
        <strain evidence="3">IMCC14734</strain>
    </source>
</reference>
<comment type="caution">
    <text evidence="3">The sequence shown here is derived from an EMBL/GenBank/DDBJ whole genome shotgun (WGS) entry which is preliminary data.</text>
</comment>
<accession>A0ABT3TEQ7</accession>
<dbReference type="PROSITE" id="PS51257">
    <property type="entry name" value="PROKAR_LIPOPROTEIN"/>
    <property type="match status" value="1"/>
</dbReference>
<evidence type="ECO:0000256" key="2">
    <source>
        <dbReference type="SAM" id="SignalP"/>
    </source>
</evidence>
<evidence type="ECO:0000256" key="1">
    <source>
        <dbReference type="SAM" id="MobiDB-lite"/>
    </source>
</evidence>